<accession>A0A3M7SEE3</accession>
<organism evidence="2 3">
    <name type="scientific">Brachionus plicatilis</name>
    <name type="common">Marine rotifer</name>
    <name type="synonym">Brachionus muelleri</name>
    <dbReference type="NCBI Taxonomy" id="10195"/>
    <lineage>
        <taxon>Eukaryota</taxon>
        <taxon>Metazoa</taxon>
        <taxon>Spiralia</taxon>
        <taxon>Gnathifera</taxon>
        <taxon>Rotifera</taxon>
        <taxon>Eurotatoria</taxon>
        <taxon>Monogononta</taxon>
        <taxon>Pseudotrocha</taxon>
        <taxon>Ploima</taxon>
        <taxon>Brachionidae</taxon>
        <taxon>Brachionus</taxon>
    </lineage>
</organism>
<keyword evidence="1" id="KW-1133">Transmembrane helix</keyword>
<gene>
    <name evidence="2" type="ORF">BpHYR1_002622</name>
</gene>
<keyword evidence="1" id="KW-0472">Membrane</keyword>
<proteinExistence type="predicted"/>
<evidence type="ECO:0000256" key="1">
    <source>
        <dbReference type="SAM" id="Phobius"/>
    </source>
</evidence>
<reference evidence="2 3" key="1">
    <citation type="journal article" date="2018" name="Sci. Rep.">
        <title>Genomic signatures of local adaptation to the degree of environmental predictability in rotifers.</title>
        <authorList>
            <person name="Franch-Gras L."/>
            <person name="Hahn C."/>
            <person name="Garcia-Roger E.M."/>
            <person name="Carmona M.J."/>
            <person name="Serra M."/>
            <person name="Gomez A."/>
        </authorList>
    </citation>
    <scope>NUCLEOTIDE SEQUENCE [LARGE SCALE GENOMIC DNA]</scope>
    <source>
        <strain evidence="2">HYR1</strain>
    </source>
</reference>
<keyword evidence="3" id="KW-1185">Reference proteome</keyword>
<dbReference type="EMBL" id="REGN01001517">
    <property type="protein sequence ID" value="RNA34183.1"/>
    <property type="molecule type" value="Genomic_DNA"/>
</dbReference>
<protein>
    <submittedName>
        <fullName evidence="2">Uncharacterized protein</fullName>
    </submittedName>
</protein>
<keyword evidence="1" id="KW-0812">Transmembrane</keyword>
<sequence length="160" mass="18855">MYFKAVSFEYTSIIYDIKKDRFVQLVDSKEFSKFCDASPFCMFSDYKHLKQSISKLLQQTVHGINLLLNKIRYFIWHIIITCDILYIDTILYLLAITGTALLVFKSDWVKYEVTGGIQEQFVINEFRYIQIRENNHNLPKISVPMLSKFSIDDSKLCLLI</sequence>
<dbReference type="Proteomes" id="UP000276133">
    <property type="component" value="Unassembled WGS sequence"/>
</dbReference>
<evidence type="ECO:0000313" key="3">
    <source>
        <dbReference type="Proteomes" id="UP000276133"/>
    </source>
</evidence>
<dbReference type="AlphaFoldDB" id="A0A3M7SEE3"/>
<evidence type="ECO:0000313" key="2">
    <source>
        <dbReference type="EMBL" id="RNA34183.1"/>
    </source>
</evidence>
<comment type="caution">
    <text evidence="2">The sequence shown here is derived from an EMBL/GenBank/DDBJ whole genome shotgun (WGS) entry which is preliminary data.</text>
</comment>
<feature type="transmembrane region" description="Helical" evidence="1">
    <location>
        <begin position="74"/>
        <end position="104"/>
    </location>
</feature>
<name>A0A3M7SEE3_BRAPC</name>